<name>A0ABN8ZR85_RANTA</name>
<accession>A0ABN8ZR85</accession>
<protein>
    <submittedName>
        <fullName evidence="2">Uncharacterized protein</fullName>
    </submittedName>
</protein>
<evidence type="ECO:0000313" key="2">
    <source>
        <dbReference type="EMBL" id="CAI9174721.1"/>
    </source>
</evidence>
<sequence>MAAELAPSPGQSAQVTHVDRADLSPGGGRPAVPEARASHPPPRASDPCSVCSSALRRPAGTRAALRSGLLRPRPPCPSAPRHAQPLTHDTHSAHRSPPATAPRHDSTNAAPKCADSSCTHGCPTRIHHSRDTPPYSVNHNSTAQKNTITAGTRAHKHTHTQRADCSTRPALPAAQPLSYLLRRRARSVELPEPKFRAAGTGGGHGPLRGTGAPRPGKGCLGARASVRPQPPRWPCAHRLAERQKEAGREGGSEVEAPARPQSRQSAACSRRGPPASPGKEGDAKAGPGGGGRRRGASSSFLQTRPR</sequence>
<evidence type="ECO:0000256" key="1">
    <source>
        <dbReference type="SAM" id="MobiDB-lite"/>
    </source>
</evidence>
<feature type="compositionally biased region" description="Basic and acidic residues" evidence="1">
    <location>
        <begin position="238"/>
        <end position="251"/>
    </location>
</feature>
<feature type="compositionally biased region" description="Basic and acidic residues" evidence="1">
    <location>
        <begin position="186"/>
        <end position="195"/>
    </location>
</feature>
<organism evidence="2 3">
    <name type="scientific">Rangifer tarandus platyrhynchus</name>
    <name type="common">Svalbard reindeer</name>
    <dbReference type="NCBI Taxonomy" id="3082113"/>
    <lineage>
        <taxon>Eukaryota</taxon>
        <taxon>Metazoa</taxon>
        <taxon>Chordata</taxon>
        <taxon>Craniata</taxon>
        <taxon>Vertebrata</taxon>
        <taxon>Euteleostomi</taxon>
        <taxon>Mammalia</taxon>
        <taxon>Eutheria</taxon>
        <taxon>Laurasiatheria</taxon>
        <taxon>Artiodactyla</taxon>
        <taxon>Ruminantia</taxon>
        <taxon>Pecora</taxon>
        <taxon>Cervidae</taxon>
        <taxon>Odocoileinae</taxon>
        <taxon>Rangifer</taxon>
    </lineage>
</organism>
<keyword evidence="3" id="KW-1185">Reference proteome</keyword>
<gene>
    <name evidence="2" type="ORF">MRATA1EN1_LOCUS23683</name>
</gene>
<evidence type="ECO:0000313" key="3">
    <source>
        <dbReference type="Proteomes" id="UP001176941"/>
    </source>
</evidence>
<feature type="region of interest" description="Disordered" evidence="1">
    <location>
        <begin position="1"/>
        <end position="306"/>
    </location>
</feature>
<feature type="compositionally biased region" description="Gly residues" evidence="1">
    <location>
        <begin position="199"/>
        <end position="208"/>
    </location>
</feature>
<dbReference type="Proteomes" id="UP001176941">
    <property type="component" value="Chromosome 4"/>
</dbReference>
<dbReference type="EMBL" id="OX459940">
    <property type="protein sequence ID" value="CAI9174721.1"/>
    <property type="molecule type" value="Genomic_DNA"/>
</dbReference>
<reference evidence="2" key="1">
    <citation type="submission" date="2023-04" db="EMBL/GenBank/DDBJ databases">
        <authorList>
            <consortium name="ELIXIR-Norway"/>
        </authorList>
    </citation>
    <scope>NUCLEOTIDE SEQUENCE [LARGE SCALE GENOMIC DNA]</scope>
</reference>
<proteinExistence type="predicted"/>
<feature type="compositionally biased region" description="Polar residues" evidence="1">
    <location>
        <begin position="135"/>
        <end position="150"/>
    </location>
</feature>